<gene>
    <name evidence="3" type="ORF">LNKW23_47610</name>
</gene>
<evidence type="ECO:0000256" key="1">
    <source>
        <dbReference type="SAM" id="Phobius"/>
    </source>
</evidence>
<feature type="signal peptide" evidence="2">
    <location>
        <begin position="1"/>
        <end position="21"/>
    </location>
</feature>
<comment type="caution">
    <text evidence="3">The sequence shown here is derived from an EMBL/GenBank/DDBJ whole genome shotgun (WGS) entry which is preliminary data.</text>
</comment>
<feature type="transmembrane region" description="Helical" evidence="1">
    <location>
        <begin position="220"/>
        <end position="242"/>
    </location>
</feature>
<dbReference type="RefSeq" id="WP_285674924.1">
    <property type="nucleotide sequence ID" value="NZ_BSYI01000073.1"/>
</dbReference>
<keyword evidence="1" id="KW-0472">Membrane</keyword>
<dbReference type="Proteomes" id="UP001239909">
    <property type="component" value="Unassembled WGS sequence"/>
</dbReference>
<evidence type="ECO:0000313" key="3">
    <source>
        <dbReference type="EMBL" id="GMG85538.1"/>
    </source>
</evidence>
<name>A0ABQ6LTW4_9RHOB</name>
<reference evidence="3 4" key="1">
    <citation type="submission" date="2023-04" db="EMBL/GenBank/DDBJ databases">
        <title>Marinoamorphus aggregata gen. nov., sp. Nov., isolate from tissue of brittle star Ophioplocus japonicus.</title>
        <authorList>
            <person name="Kawano K."/>
            <person name="Sawayama S."/>
            <person name="Nakagawa S."/>
        </authorList>
    </citation>
    <scope>NUCLEOTIDE SEQUENCE [LARGE SCALE GENOMIC DNA]</scope>
    <source>
        <strain evidence="3 4">NKW23</strain>
    </source>
</reference>
<evidence type="ECO:0000256" key="2">
    <source>
        <dbReference type="SAM" id="SignalP"/>
    </source>
</evidence>
<evidence type="ECO:0008006" key="5">
    <source>
        <dbReference type="Google" id="ProtNLM"/>
    </source>
</evidence>
<protein>
    <recommendedName>
        <fullName evidence="5">PEP-CTERM sorting domain-containing protein</fullName>
    </recommendedName>
</protein>
<accession>A0ABQ6LTW4</accession>
<organism evidence="3 4">
    <name type="scientific">Paralimibaculum aggregatum</name>
    <dbReference type="NCBI Taxonomy" id="3036245"/>
    <lineage>
        <taxon>Bacteria</taxon>
        <taxon>Pseudomonadati</taxon>
        <taxon>Pseudomonadota</taxon>
        <taxon>Alphaproteobacteria</taxon>
        <taxon>Rhodobacterales</taxon>
        <taxon>Paracoccaceae</taxon>
        <taxon>Paralimibaculum</taxon>
    </lineage>
</organism>
<dbReference type="EMBL" id="BSYI01000073">
    <property type="protein sequence ID" value="GMG85538.1"/>
    <property type="molecule type" value="Genomic_DNA"/>
</dbReference>
<proteinExistence type="predicted"/>
<keyword evidence="1" id="KW-0812">Transmembrane</keyword>
<keyword evidence="1" id="KW-1133">Transmembrane helix</keyword>
<evidence type="ECO:0000313" key="4">
    <source>
        <dbReference type="Proteomes" id="UP001239909"/>
    </source>
</evidence>
<sequence>MARFHIIGAAALIAAAGQAGAEIVLLEDFEDAAIGYVASPADDLGDIATYDYFGRIAPDTASPPAGVAYGNRQGEGYFGVQDSDSVPGGPDSVQLDWTGIDIAGFTGLTLSWYVAEADAINGDEDWDGDTAFRIEAQLDGGGFVPIFGIAGTGPDTAPRVDTDLDGIGDGAEITALFTQYSASIADGALLDIRVRFDNLDAGDEDLAFDSLRLEGDLPTAAVPLPASLPLAGLGLLALGALARRRRRRQAENA</sequence>
<feature type="chain" id="PRO_5047204932" description="PEP-CTERM sorting domain-containing protein" evidence="2">
    <location>
        <begin position="22"/>
        <end position="253"/>
    </location>
</feature>
<keyword evidence="4" id="KW-1185">Reference proteome</keyword>
<keyword evidence="2" id="KW-0732">Signal</keyword>